<feature type="region of interest" description="Disordered" evidence="1">
    <location>
        <begin position="291"/>
        <end position="316"/>
    </location>
</feature>
<proteinExistence type="predicted"/>
<name>A0A150FYI5_GONPE</name>
<protein>
    <submittedName>
        <fullName evidence="2">Uncharacterized protein</fullName>
    </submittedName>
</protein>
<dbReference type="PANTHER" id="PTHR12393">
    <property type="entry name" value="SPHINGOMYELIN PHOSPHODIESTERASE RELATED"/>
    <property type="match status" value="1"/>
</dbReference>
<dbReference type="GO" id="GO:0005783">
    <property type="term" value="C:endoplasmic reticulum"/>
    <property type="evidence" value="ECO:0007669"/>
    <property type="project" value="TreeGrafter"/>
</dbReference>
<evidence type="ECO:0000313" key="2">
    <source>
        <dbReference type="EMBL" id="KXZ42671.1"/>
    </source>
</evidence>
<keyword evidence="3" id="KW-1185">Reference proteome</keyword>
<reference evidence="3" key="1">
    <citation type="journal article" date="2016" name="Nat. Commun.">
        <title>The Gonium pectorale genome demonstrates co-option of cell cycle regulation during the evolution of multicellularity.</title>
        <authorList>
            <person name="Hanschen E.R."/>
            <person name="Marriage T.N."/>
            <person name="Ferris P.J."/>
            <person name="Hamaji T."/>
            <person name="Toyoda A."/>
            <person name="Fujiyama A."/>
            <person name="Neme R."/>
            <person name="Noguchi H."/>
            <person name="Minakuchi Y."/>
            <person name="Suzuki M."/>
            <person name="Kawai-Toyooka H."/>
            <person name="Smith D.R."/>
            <person name="Sparks H."/>
            <person name="Anderson J."/>
            <person name="Bakaric R."/>
            <person name="Luria V."/>
            <person name="Karger A."/>
            <person name="Kirschner M.W."/>
            <person name="Durand P.M."/>
            <person name="Michod R.E."/>
            <person name="Nozaki H."/>
            <person name="Olson B.J."/>
        </authorList>
    </citation>
    <scope>NUCLEOTIDE SEQUENCE [LARGE SCALE GENOMIC DNA]</scope>
    <source>
        <strain evidence="3">NIES-2863</strain>
    </source>
</reference>
<feature type="compositionally biased region" description="Polar residues" evidence="1">
    <location>
        <begin position="301"/>
        <end position="310"/>
    </location>
</feature>
<dbReference type="Proteomes" id="UP000075714">
    <property type="component" value="Unassembled WGS sequence"/>
</dbReference>
<organism evidence="2 3">
    <name type="scientific">Gonium pectorale</name>
    <name type="common">Green alga</name>
    <dbReference type="NCBI Taxonomy" id="33097"/>
    <lineage>
        <taxon>Eukaryota</taxon>
        <taxon>Viridiplantae</taxon>
        <taxon>Chlorophyta</taxon>
        <taxon>core chlorophytes</taxon>
        <taxon>Chlorophyceae</taxon>
        <taxon>CS clade</taxon>
        <taxon>Chlamydomonadales</taxon>
        <taxon>Volvocaceae</taxon>
        <taxon>Gonium</taxon>
    </lineage>
</organism>
<dbReference type="GO" id="GO:0016020">
    <property type="term" value="C:membrane"/>
    <property type="evidence" value="ECO:0007669"/>
    <property type="project" value="TreeGrafter"/>
</dbReference>
<dbReference type="GO" id="GO:0046513">
    <property type="term" value="P:ceramide biosynthetic process"/>
    <property type="evidence" value="ECO:0007669"/>
    <property type="project" value="TreeGrafter"/>
</dbReference>
<gene>
    <name evidence="2" type="ORF">GPECTOR_125g504</name>
</gene>
<dbReference type="InterPro" id="IPR036770">
    <property type="entry name" value="Ankyrin_rpt-contain_sf"/>
</dbReference>
<dbReference type="SUPFAM" id="SSF48403">
    <property type="entry name" value="Ankyrin repeat"/>
    <property type="match status" value="2"/>
</dbReference>
<dbReference type="OrthoDB" id="194358at2759"/>
<dbReference type="GO" id="GO:0030149">
    <property type="term" value="P:sphingolipid catabolic process"/>
    <property type="evidence" value="ECO:0007669"/>
    <property type="project" value="TreeGrafter"/>
</dbReference>
<sequence>MTNKQWSTNGAETQPSRVWPELPMELAERIVGCLDRNEVATNFRLVCRAAAAHFSGLQHTTIRLSQPVPPPVFAAHWLAPGATRGLTLARRETLLCLVAASGCVANLEVALRATGRLLSHRVFEAAAASGQLASCQWLLENSCPTSDFDAYSTLLAVAGGGGHRHVCEWLLGLVGLSWWSDGARTAASAGHWSLAEWLLERQPQMNLRQGRKALPTERHHLISAAARVCDLHALRRVVQEQGGWGPAADDEDRADAVAAAAGSPTPDWAAKVEWLEAQGCPKSERAAAEAAAFTPAATVGPSATATTGPSSRGVDGEDAQAEAVARLAWLRARGYPLGRAVEAAAARGNVAALRYLLETAGVGLGGFYAAEAAATRGHAAALRYLVVAGAAGGSTAADGAAAAVAEGYLRQREEWGEDESALLAAKAGHLEAVQVLVSAGRLADDDVPRACCAAARGGHLHVLAWLLGERGAGATAGSVRLDAELFAAAAESGSVELLAWLRERGCGWDRAALPAAAKAGCEEVLEWLVSRGCPLRGSPAAYIAACRNGDLATLRCLRRLGCPWGRAGAVVTAAVSSSKRPPAILRWLLQAGCPVDFAAARAAVERWRGLDPRAAEATLAVLQEHEQ</sequence>
<evidence type="ECO:0000313" key="3">
    <source>
        <dbReference type="Proteomes" id="UP000075714"/>
    </source>
</evidence>
<accession>A0A150FYI5</accession>
<dbReference type="GO" id="GO:0071944">
    <property type="term" value="C:cell periphery"/>
    <property type="evidence" value="ECO:0007669"/>
    <property type="project" value="TreeGrafter"/>
</dbReference>
<dbReference type="Gene3D" id="1.25.40.20">
    <property type="entry name" value="Ankyrin repeat-containing domain"/>
    <property type="match status" value="3"/>
</dbReference>
<dbReference type="GO" id="GO:0004620">
    <property type="term" value="F:phospholipase activity"/>
    <property type="evidence" value="ECO:0007669"/>
    <property type="project" value="TreeGrafter"/>
</dbReference>
<dbReference type="EMBL" id="LSYV01000125">
    <property type="protein sequence ID" value="KXZ42671.1"/>
    <property type="molecule type" value="Genomic_DNA"/>
</dbReference>
<comment type="caution">
    <text evidence="2">The sequence shown here is derived from an EMBL/GenBank/DDBJ whole genome shotgun (WGS) entry which is preliminary data.</text>
</comment>
<dbReference type="PANTHER" id="PTHR12393:SF6">
    <property type="entry name" value="SPHINGOMYELIN PHOSPHODIESTERASE 2"/>
    <property type="match status" value="1"/>
</dbReference>
<evidence type="ECO:0000256" key="1">
    <source>
        <dbReference type="SAM" id="MobiDB-lite"/>
    </source>
</evidence>
<dbReference type="AlphaFoldDB" id="A0A150FYI5"/>